<dbReference type="EMBL" id="JAPEUX010000005">
    <property type="protein sequence ID" value="KAJ4352269.1"/>
    <property type="molecule type" value="Genomic_DNA"/>
</dbReference>
<proteinExistence type="predicted"/>
<name>A0A9W9C9N2_9PLEO</name>
<feature type="compositionally biased region" description="Acidic residues" evidence="1">
    <location>
        <begin position="357"/>
        <end position="371"/>
    </location>
</feature>
<sequence length="817" mass="92752">MGREGSASDGAFIFSHRTLPSDPLAIWEYCVREGPSLEGSLCRFDVKSGRYAFRYDAIYIMANPQDPHHIYIVPGQTWLEALHTFADGSSWILRQCAVELDHVPTALESLFDACQSTREFLSTPSQPPSAARPRRWYRNPSTGVEFDGWSVPPPSDAAQFTYIRHPWKRSSEQAILRMYKHLDGQPDIRLLDNPLKPLIADNVITCTDPQAGSSRQFFVEHKMSTKERTLDRFALATSNWHVLISQVARPQSDFYRLLFAGSSEPTRRLTEGEVGAALTENLRERGKELHRIMHDRWCTSPGSDHADDETDSDDYDNDDSDDHDDDDDDDYDDDGPSAFLEPLLEEEEVAGRREVENASDEDSGDANDEVSEQQSRKWRVNCDRSETRTYETLNDQSWYLGQHVCLRAHSGSSHGTLVFVEHVWSERDKAAYARRRTLPQPSLDSRQVPIAFGRRLYDFPNGERQYLFTTALQHRCTKIRTLYMLSGPTANGRSLDEAKLTLHCQDPTDGRCAQCDEQHAHVQRCAGDNVHSFPAGTGTHPEVLSRIGKCLGAFGIRDGGVWQRCADLLTEEHTYKAYTLSQLLQSTWKHGLRRPQQLWPLAAAQSQPRWAPCHACWAAGQLCDASPEACGRCQSIGLECVRKRCQFFRDPEACGDWWCSEVHETDEYRLLTDEPRALHGFDAKQAAEKKAALARRIPVCNHCWSNGWQLLCSRAKVCHMCKLYSTDGACVRTWCRKADECVKLLCSYAHEEWAVACDVQCDEYMPRKKGLPTGVRLSHESKKQIAAERGRVLRTIEIKSARYYDIPRPTQPASKEA</sequence>
<reference evidence="2" key="1">
    <citation type="submission" date="2022-10" db="EMBL/GenBank/DDBJ databases">
        <title>Tapping the CABI collections for fungal endophytes: first genome assemblies for Collariella, Neodidymelliopsis, Ascochyta clinopodiicola, Didymella pomorum, Didymosphaeria variabile, Neocosmospora piperis and Neocucurbitaria cava.</title>
        <authorList>
            <person name="Hill R."/>
        </authorList>
    </citation>
    <scope>NUCLEOTIDE SEQUENCE</scope>
    <source>
        <strain evidence="2">IMI 356815</strain>
    </source>
</reference>
<evidence type="ECO:0000313" key="2">
    <source>
        <dbReference type="EMBL" id="KAJ4352269.1"/>
    </source>
</evidence>
<dbReference type="GeneID" id="80911146"/>
<organism evidence="2 3">
    <name type="scientific">Didymosphaeria variabile</name>
    <dbReference type="NCBI Taxonomy" id="1932322"/>
    <lineage>
        <taxon>Eukaryota</taxon>
        <taxon>Fungi</taxon>
        <taxon>Dikarya</taxon>
        <taxon>Ascomycota</taxon>
        <taxon>Pezizomycotina</taxon>
        <taxon>Dothideomycetes</taxon>
        <taxon>Pleosporomycetidae</taxon>
        <taxon>Pleosporales</taxon>
        <taxon>Massarineae</taxon>
        <taxon>Didymosphaeriaceae</taxon>
        <taxon>Didymosphaeria</taxon>
    </lineage>
</organism>
<feature type="region of interest" description="Disordered" evidence="1">
    <location>
        <begin position="297"/>
        <end position="379"/>
    </location>
</feature>
<feature type="compositionally biased region" description="Acidic residues" evidence="1">
    <location>
        <begin position="306"/>
        <end position="335"/>
    </location>
</feature>
<dbReference type="OrthoDB" id="3690251at2759"/>
<evidence type="ECO:0000256" key="1">
    <source>
        <dbReference type="SAM" id="MobiDB-lite"/>
    </source>
</evidence>
<dbReference type="Proteomes" id="UP001140513">
    <property type="component" value="Unassembled WGS sequence"/>
</dbReference>
<gene>
    <name evidence="2" type="ORF">N0V89_007616</name>
</gene>
<dbReference type="RefSeq" id="XP_056070625.1">
    <property type="nucleotide sequence ID" value="XM_056216378.1"/>
</dbReference>
<evidence type="ECO:0000313" key="3">
    <source>
        <dbReference type="Proteomes" id="UP001140513"/>
    </source>
</evidence>
<protein>
    <submittedName>
        <fullName evidence="2">Uncharacterized protein</fullName>
    </submittedName>
</protein>
<keyword evidence="3" id="KW-1185">Reference proteome</keyword>
<comment type="caution">
    <text evidence="2">The sequence shown here is derived from an EMBL/GenBank/DDBJ whole genome shotgun (WGS) entry which is preliminary data.</text>
</comment>
<accession>A0A9W9C9N2</accession>
<dbReference type="AlphaFoldDB" id="A0A9W9C9N2"/>